<comment type="similarity">
    <text evidence="1">Belongs to the cyclophilin-type PPIase family.</text>
</comment>
<dbReference type="CDD" id="cd00317">
    <property type="entry name" value="cyclophilin"/>
    <property type="match status" value="1"/>
</dbReference>
<dbReference type="PANTHER" id="PTHR45625:SF4">
    <property type="entry name" value="PEPTIDYLPROLYL ISOMERASE DOMAIN AND WD REPEAT-CONTAINING PROTEIN 1"/>
    <property type="match status" value="1"/>
</dbReference>
<dbReference type="PROSITE" id="PS51257">
    <property type="entry name" value="PROKAR_LIPOPROTEIN"/>
    <property type="match status" value="1"/>
</dbReference>
<keyword evidence="4 8" id="KW-0413">Isomerase</keyword>
<proteinExistence type="inferred from homology"/>
<evidence type="ECO:0000256" key="6">
    <source>
        <dbReference type="SAM" id="SignalP"/>
    </source>
</evidence>
<keyword evidence="6" id="KW-0732">Signal</keyword>
<feature type="domain" description="PPIase cyclophilin-type" evidence="7">
    <location>
        <begin position="33"/>
        <end position="262"/>
    </location>
</feature>
<evidence type="ECO:0000256" key="2">
    <source>
        <dbReference type="ARBA" id="ARBA00013194"/>
    </source>
</evidence>
<dbReference type="PROSITE" id="PS50072">
    <property type="entry name" value="CSA_PPIASE_2"/>
    <property type="match status" value="1"/>
</dbReference>
<evidence type="ECO:0000256" key="4">
    <source>
        <dbReference type="ARBA" id="ARBA00023235"/>
    </source>
</evidence>
<dbReference type="EMBL" id="JAEUGD010000042">
    <property type="protein sequence ID" value="MBL6447092.1"/>
    <property type="molecule type" value="Genomic_DNA"/>
</dbReference>
<feature type="region of interest" description="Disordered" evidence="5">
    <location>
        <begin position="78"/>
        <end position="97"/>
    </location>
</feature>
<comment type="caution">
    <text evidence="8">The sequence shown here is derived from an EMBL/GenBank/DDBJ whole genome shotgun (WGS) entry which is preliminary data.</text>
</comment>
<dbReference type="EC" id="5.2.1.8" evidence="2"/>
<dbReference type="SUPFAM" id="SSF50891">
    <property type="entry name" value="Cyclophilin-like"/>
    <property type="match status" value="1"/>
</dbReference>
<dbReference type="GO" id="GO:0003755">
    <property type="term" value="F:peptidyl-prolyl cis-trans isomerase activity"/>
    <property type="evidence" value="ECO:0007669"/>
    <property type="project" value="UniProtKB-KW"/>
</dbReference>
<dbReference type="InterPro" id="IPR044666">
    <property type="entry name" value="Cyclophilin_A-like"/>
</dbReference>
<dbReference type="Gene3D" id="2.40.100.10">
    <property type="entry name" value="Cyclophilin-like"/>
    <property type="match status" value="2"/>
</dbReference>
<feature type="chain" id="PRO_5037704246" description="peptidylprolyl isomerase" evidence="6">
    <location>
        <begin position="23"/>
        <end position="287"/>
    </location>
</feature>
<dbReference type="Pfam" id="PF00160">
    <property type="entry name" value="Pro_isomerase"/>
    <property type="match status" value="2"/>
</dbReference>
<evidence type="ECO:0000313" key="8">
    <source>
        <dbReference type="EMBL" id="MBL6447092.1"/>
    </source>
</evidence>
<dbReference type="RefSeq" id="WP_202856619.1">
    <property type="nucleotide sequence ID" value="NZ_JAEUGD010000042.1"/>
</dbReference>
<organism evidence="8 9">
    <name type="scientific">Fulvivirga marina</name>
    <dbReference type="NCBI Taxonomy" id="2494733"/>
    <lineage>
        <taxon>Bacteria</taxon>
        <taxon>Pseudomonadati</taxon>
        <taxon>Bacteroidota</taxon>
        <taxon>Cytophagia</taxon>
        <taxon>Cytophagales</taxon>
        <taxon>Fulvivirgaceae</taxon>
        <taxon>Fulvivirga</taxon>
    </lineage>
</organism>
<feature type="signal peptide" evidence="6">
    <location>
        <begin position="1"/>
        <end position="22"/>
    </location>
</feature>
<gene>
    <name evidence="8" type="ORF">JMN32_12290</name>
</gene>
<dbReference type="AlphaFoldDB" id="A0A937KC40"/>
<keyword evidence="3" id="KW-0697">Rotamase</keyword>
<reference evidence="8" key="1">
    <citation type="submission" date="2021-01" db="EMBL/GenBank/DDBJ databases">
        <title>Fulvivirga kasyanovii gen. nov., sp nov., a novel member of the phylum Bacteroidetes isolated from seawater in a mussel farm.</title>
        <authorList>
            <person name="Zhao L.-H."/>
            <person name="Wang Z.-J."/>
        </authorList>
    </citation>
    <scope>NUCLEOTIDE SEQUENCE</scope>
    <source>
        <strain evidence="8">29W222</strain>
    </source>
</reference>
<dbReference type="GO" id="GO:0006457">
    <property type="term" value="P:protein folding"/>
    <property type="evidence" value="ECO:0007669"/>
    <property type="project" value="InterPro"/>
</dbReference>
<evidence type="ECO:0000259" key="7">
    <source>
        <dbReference type="PROSITE" id="PS50072"/>
    </source>
</evidence>
<protein>
    <recommendedName>
        <fullName evidence="2">peptidylprolyl isomerase</fullName>
        <ecNumber evidence="2">5.2.1.8</ecNumber>
    </recommendedName>
</protein>
<name>A0A937KC40_9BACT</name>
<dbReference type="Proteomes" id="UP000614216">
    <property type="component" value="Unassembled WGS sequence"/>
</dbReference>
<evidence type="ECO:0000313" key="9">
    <source>
        <dbReference type="Proteomes" id="UP000614216"/>
    </source>
</evidence>
<evidence type="ECO:0000256" key="3">
    <source>
        <dbReference type="ARBA" id="ARBA00023110"/>
    </source>
</evidence>
<keyword evidence="9" id="KW-1185">Reference proteome</keyword>
<dbReference type="PANTHER" id="PTHR45625">
    <property type="entry name" value="PEPTIDYL-PROLYL CIS-TRANS ISOMERASE-RELATED"/>
    <property type="match status" value="1"/>
</dbReference>
<evidence type="ECO:0000256" key="1">
    <source>
        <dbReference type="ARBA" id="ARBA00007365"/>
    </source>
</evidence>
<dbReference type="InterPro" id="IPR020892">
    <property type="entry name" value="Cyclophilin-type_PPIase_CS"/>
</dbReference>
<evidence type="ECO:0000256" key="5">
    <source>
        <dbReference type="SAM" id="MobiDB-lite"/>
    </source>
</evidence>
<accession>A0A937KC40</accession>
<dbReference type="InterPro" id="IPR002130">
    <property type="entry name" value="Cyclophilin-type_PPIase_dom"/>
</dbReference>
<sequence>MRASNFLLMLLLAGTMLFSACASEKDYLITIKTEYGDMHAILYDETPQHKENFVKLAKEGFYDSLLFHRVIEDFMIQTGDPDSKNAKPGRPLGSGGPGYQIPAEFDKDFYHAKGALSAARTNNPEKKSSGSQFYIVQGKKWTEKELTTDMNKCGAAARQLMERGDQDSVKQMLINIYQTEGPEAYGNKLIEMRDYISEVMQMDLTKEIAPERLETYTTIGGAPHLDDEYTVFGKVIDGLEVIDKIAAQPTDQRDRPTSDIRMMVEVEEMPKKKITKLYGYEFPKEDK</sequence>
<dbReference type="InterPro" id="IPR029000">
    <property type="entry name" value="Cyclophilin-like_dom_sf"/>
</dbReference>
<dbReference type="PROSITE" id="PS00170">
    <property type="entry name" value="CSA_PPIASE_1"/>
    <property type="match status" value="1"/>
</dbReference>